<proteinExistence type="predicted"/>
<protein>
    <submittedName>
        <fullName evidence="2">Uncharacterized protein</fullName>
    </submittedName>
</protein>
<dbReference type="EMBL" id="JAKUCV010000677">
    <property type="protein sequence ID" value="KAJ4849187.1"/>
    <property type="molecule type" value="Genomic_DNA"/>
</dbReference>
<organism evidence="2 3">
    <name type="scientific">Turnera subulata</name>
    <dbReference type="NCBI Taxonomy" id="218843"/>
    <lineage>
        <taxon>Eukaryota</taxon>
        <taxon>Viridiplantae</taxon>
        <taxon>Streptophyta</taxon>
        <taxon>Embryophyta</taxon>
        <taxon>Tracheophyta</taxon>
        <taxon>Spermatophyta</taxon>
        <taxon>Magnoliopsida</taxon>
        <taxon>eudicotyledons</taxon>
        <taxon>Gunneridae</taxon>
        <taxon>Pentapetalae</taxon>
        <taxon>rosids</taxon>
        <taxon>fabids</taxon>
        <taxon>Malpighiales</taxon>
        <taxon>Passifloraceae</taxon>
        <taxon>Turnera</taxon>
    </lineage>
</organism>
<dbReference type="AlphaFoldDB" id="A0A9Q0GI00"/>
<sequence>MTTPISDFSLFPGSGSGSGAVVEEEDLTGTERDERYVFRRAVDGVVDDMVPLFEGDGPEISTIYVPRKVKKVYDLYRQVVTRSGGFDCDGDLYLRLPPHLRYGHHHPLEYSPVNHTPTVKKCIGFALRKHNKEKKTDLQLKEILKENVIFYSGSYERGRWGFYITLTAIDWSSTPPESKTCQLRFIYDYYRNNPSCFSLTVLPASEEELEKELWLCNELFDFMLLTDYEMVDSMFHIQAGEYFVYRMLSSPTAITVNS</sequence>
<evidence type="ECO:0000313" key="2">
    <source>
        <dbReference type="EMBL" id="KAJ4849187.1"/>
    </source>
</evidence>
<feature type="region of interest" description="Disordered" evidence="1">
    <location>
        <begin position="1"/>
        <end position="28"/>
    </location>
</feature>
<dbReference type="Proteomes" id="UP001141552">
    <property type="component" value="Unassembled WGS sequence"/>
</dbReference>
<gene>
    <name evidence="2" type="ORF">Tsubulata_048940</name>
</gene>
<reference evidence="2" key="2">
    <citation type="journal article" date="2023" name="Plants (Basel)">
        <title>Annotation of the Turnera subulata (Passifloraceae) Draft Genome Reveals the S-Locus Evolved after the Divergence of Turneroideae from Passifloroideae in a Stepwise Manner.</title>
        <authorList>
            <person name="Henning P.M."/>
            <person name="Roalson E.H."/>
            <person name="Mir W."/>
            <person name="McCubbin A.G."/>
            <person name="Shore J.S."/>
        </authorList>
    </citation>
    <scope>NUCLEOTIDE SEQUENCE</scope>
    <source>
        <strain evidence="2">F60SS</strain>
    </source>
</reference>
<evidence type="ECO:0000256" key="1">
    <source>
        <dbReference type="SAM" id="MobiDB-lite"/>
    </source>
</evidence>
<keyword evidence="3" id="KW-1185">Reference proteome</keyword>
<name>A0A9Q0GI00_9ROSI</name>
<feature type="non-terminal residue" evidence="2">
    <location>
        <position position="258"/>
    </location>
</feature>
<evidence type="ECO:0000313" key="3">
    <source>
        <dbReference type="Proteomes" id="UP001141552"/>
    </source>
</evidence>
<reference evidence="2" key="1">
    <citation type="submission" date="2022-02" db="EMBL/GenBank/DDBJ databases">
        <authorList>
            <person name="Henning P.M."/>
            <person name="McCubbin A.G."/>
            <person name="Shore J.S."/>
        </authorList>
    </citation>
    <scope>NUCLEOTIDE SEQUENCE</scope>
    <source>
        <strain evidence="2">F60SS</strain>
        <tissue evidence="2">Leaves</tissue>
    </source>
</reference>
<comment type="caution">
    <text evidence="2">The sequence shown here is derived from an EMBL/GenBank/DDBJ whole genome shotgun (WGS) entry which is preliminary data.</text>
</comment>
<accession>A0A9Q0GI00</accession>